<dbReference type="Proteomes" id="UP001642900">
    <property type="component" value="Unassembled WGS sequence"/>
</dbReference>
<gene>
    <name evidence="2" type="ORF">G6N73_12020</name>
</gene>
<evidence type="ECO:0000313" key="2">
    <source>
        <dbReference type="EMBL" id="NGO51898.1"/>
    </source>
</evidence>
<organism evidence="2 3">
    <name type="scientific">Allomesorhizobium camelthorni</name>
    <dbReference type="NCBI Taxonomy" id="475069"/>
    <lineage>
        <taxon>Bacteria</taxon>
        <taxon>Pseudomonadati</taxon>
        <taxon>Pseudomonadota</taxon>
        <taxon>Alphaproteobacteria</taxon>
        <taxon>Hyphomicrobiales</taxon>
        <taxon>Phyllobacteriaceae</taxon>
        <taxon>Allomesorhizobium</taxon>
    </lineage>
</organism>
<dbReference type="InterPro" id="IPR029068">
    <property type="entry name" value="Glyas_Bleomycin-R_OHBP_Dase"/>
</dbReference>
<sequence>MMAEGARKIATVALVVADYDEAIAWYTQKLGFQLVQDVDLGGGRRWVTVRPAKGGAGADLLLARADGDRQRSHVGDQTGGRVFLFLETDDFSRDHEAMLARGVEFRKEPRREAYGTVAVFADLYGNLWDLIEPRS</sequence>
<name>A0A6G4WC35_9HYPH</name>
<dbReference type="CDD" id="cd07263">
    <property type="entry name" value="VOC_like"/>
    <property type="match status" value="1"/>
</dbReference>
<dbReference type="InterPro" id="IPR004360">
    <property type="entry name" value="Glyas_Fos-R_dOase_dom"/>
</dbReference>
<feature type="domain" description="VOC" evidence="1">
    <location>
        <begin position="8"/>
        <end position="133"/>
    </location>
</feature>
<evidence type="ECO:0000259" key="1">
    <source>
        <dbReference type="PROSITE" id="PS51819"/>
    </source>
</evidence>
<evidence type="ECO:0000313" key="3">
    <source>
        <dbReference type="Proteomes" id="UP001642900"/>
    </source>
</evidence>
<dbReference type="AlphaFoldDB" id="A0A6G4WC35"/>
<protein>
    <submittedName>
        <fullName evidence="2">VOC family protein</fullName>
    </submittedName>
</protein>
<reference evidence="2 3" key="1">
    <citation type="submission" date="2020-02" db="EMBL/GenBank/DDBJ databases">
        <title>Genome sequence of strain CCNWXJ40-4.</title>
        <authorList>
            <person name="Gao J."/>
            <person name="Sun J."/>
        </authorList>
    </citation>
    <scope>NUCLEOTIDE SEQUENCE [LARGE SCALE GENOMIC DNA]</scope>
    <source>
        <strain evidence="2 3">CCNWXJ 40-4</strain>
    </source>
</reference>
<dbReference type="EMBL" id="JAAKZF010000012">
    <property type="protein sequence ID" value="NGO51898.1"/>
    <property type="molecule type" value="Genomic_DNA"/>
</dbReference>
<dbReference type="Pfam" id="PF00903">
    <property type="entry name" value="Glyoxalase"/>
    <property type="match status" value="1"/>
</dbReference>
<dbReference type="InterPro" id="IPR037523">
    <property type="entry name" value="VOC_core"/>
</dbReference>
<keyword evidence="3" id="KW-1185">Reference proteome</keyword>
<dbReference type="PROSITE" id="PS51819">
    <property type="entry name" value="VOC"/>
    <property type="match status" value="1"/>
</dbReference>
<dbReference type="Gene3D" id="3.10.180.10">
    <property type="entry name" value="2,3-Dihydroxybiphenyl 1,2-Dioxygenase, domain 1"/>
    <property type="match status" value="1"/>
</dbReference>
<dbReference type="RefSeq" id="WP_165027810.1">
    <property type="nucleotide sequence ID" value="NZ_JAAKZF010000012.1"/>
</dbReference>
<dbReference type="PANTHER" id="PTHR36437:SF2">
    <property type="entry name" value="GLYOXALASE_BLEOMYCIN RESISTANCE PROTEIN_DIOXYGENASE"/>
    <property type="match status" value="1"/>
</dbReference>
<dbReference type="PANTHER" id="PTHR36437">
    <property type="entry name" value="GLYOXALASE/BLEOMYCIN RESISTANCE PROTEIN/DIOXYGENASE"/>
    <property type="match status" value="1"/>
</dbReference>
<accession>A0A6G4WC35</accession>
<proteinExistence type="predicted"/>
<dbReference type="SUPFAM" id="SSF54593">
    <property type="entry name" value="Glyoxalase/Bleomycin resistance protein/Dihydroxybiphenyl dioxygenase"/>
    <property type="match status" value="1"/>
</dbReference>
<comment type="caution">
    <text evidence="2">The sequence shown here is derived from an EMBL/GenBank/DDBJ whole genome shotgun (WGS) entry which is preliminary data.</text>
</comment>